<keyword evidence="8" id="KW-1185">Reference proteome</keyword>
<dbReference type="Proteomes" id="UP000270697">
    <property type="component" value="Unassembled WGS sequence"/>
</dbReference>
<gene>
    <name evidence="5" type="ORF">ATL45_2483</name>
    <name evidence="6" type="ORF">SAMN05421805_103100</name>
</gene>
<dbReference type="InterPro" id="IPR029050">
    <property type="entry name" value="Immunoprotect_excell_Ig-like"/>
</dbReference>
<proteinExistence type="predicted"/>
<evidence type="ECO:0000256" key="1">
    <source>
        <dbReference type="ARBA" id="ARBA00022729"/>
    </source>
</evidence>
<evidence type="ECO:0000313" key="8">
    <source>
        <dbReference type="Proteomes" id="UP000270697"/>
    </source>
</evidence>
<evidence type="ECO:0000259" key="4">
    <source>
        <dbReference type="Pfam" id="PF11611"/>
    </source>
</evidence>
<reference evidence="6 7" key="1">
    <citation type="submission" date="2016-10" db="EMBL/GenBank/DDBJ databases">
        <authorList>
            <person name="de Groot N.N."/>
        </authorList>
    </citation>
    <scope>NUCLEOTIDE SEQUENCE [LARGE SCALE GENOMIC DNA]</scope>
    <source>
        <strain evidence="6 7">CPCC 201259</strain>
    </source>
</reference>
<dbReference type="InterPro" id="IPR029051">
    <property type="entry name" value="DUF4352"/>
</dbReference>
<protein>
    <submittedName>
        <fullName evidence="5">Uncharacterized protein DUF4352</fullName>
    </submittedName>
</protein>
<name>A0A1I4WW98_9PSEU</name>
<keyword evidence="1 3" id="KW-0732">Signal</keyword>
<dbReference type="EMBL" id="RBXX01000002">
    <property type="protein sequence ID" value="RKT84175.1"/>
    <property type="molecule type" value="Genomic_DNA"/>
</dbReference>
<evidence type="ECO:0000256" key="3">
    <source>
        <dbReference type="SAM" id="SignalP"/>
    </source>
</evidence>
<dbReference type="EMBL" id="FOUP01000003">
    <property type="protein sequence ID" value="SFN17767.1"/>
    <property type="molecule type" value="Genomic_DNA"/>
</dbReference>
<dbReference type="Gene3D" id="2.60.40.1240">
    <property type="match status" value="1"/>
</dbReference>
<dbReference type="OrthoDB" id="3700042at2"/>
<feature type="chain" id="PRO_5011538662" evidence="3">
    <location>
        <begin position="24"/>
        <end position="189"/>
    </location>
</feature>
<feature type="signal peptide" evidence="3">
    <location>
        <begin position="1"/>
        <end position="23"/>
    </location>
</feature>
<accession>A0A1I4WW98</accession>
<dbReference type="RefSeq" id="WP_143121598.1">
    <property type="nucleotide sequence ID" value="NZ_FOUP01000003.1"/>
</dbReference>
<evidence type="ECO:0000313" key="5">
    <source>
        <dbReference type="EMBL" id="RKT84175.1"/>
    </source>
</evidence>
<reference evidence="5 8" key="2">
    <citation type="submission" date="2018-10" db="EMBL/GenBank/DDBJ databases">
        <title>Sequencing the genomes of 1000 actinobacteria strains.</title>
        <authorList>
            <person name="Klenk H.-P."/>
        </authorList>
    </citation>
    <scope>NUCLEOTIDE SEQUENCE [LARGE SCALE GENOMIC DNA]</scope>
    <source>
        <strain evidence="5 8">DSM 45119</strain>
    </source>
</reference>
<organism evidence="6 7">
    <name type="scientific">Saccharopolyspora antimicrobica</name>
    <dbReference type="NCBI Taxonomy" id="455193"/>
    <lineage>
        <taxon>Bacteria</taxon>
        <taxon>Bacillati</taxon>
        <taxon>Actinomycetota</taxon>
        <taxon>Actinomycetes</taxon>
        <taxon>Pseudonocardiales</taxon>
        <taxon>Pseudonocardiaceae</taxon>
        <taxon>Saccharopolyspora</taxon>
    </lineage>
</organism>
<feature type="compositionally biased region" description="Low complexity" evidence="2">
    <location>
        <begin position="31"/>
        <end position="58"/>
    </location>
</feature>
<evidence type="ECO:0000313" key="6">
    <source>
        <dbReference type="EMBL" id="SFN17767.1"/>
    </source>
</evidence>
<dbReference type="Proteomes" id="UP000199398">
    <property type="component" value="Unassembled WGS sequence"/>
</dbReference>
<dbReference type="AlphaFoldDB" id="A0A1I4WW98"/>
<dbReference type="PROSITE" id="PS51257">
    <property type="entry name" value="PROKAR_LIPOPROTEIN"/>
    <property type="match status" value="1"/>
</dbReference>
<feature type="region of interest" description="Disordered" evidence="2">
    <location>
        <begin position="24"/>
        <end position="63"/>
    </location>
</feature>
<evidence type="ECO:0000256" key="2">
    <source>
        <dbReference type="SAM" id="MobiDB-lite"/>
    </source>
</evidence>
<sequence>MKRLIAPLATAALLIGLAGCVPGMPTPPSNPESGSSETGSSETGSSETGQASEETTSGPVGFGEFAQVSKDLGAKLKVSVGAPADFTPTDSLFEPERGKYVAVDAQAELLAGTVDNISDDEFTLVDSQGNRYEAATVSLDNMFLHLLTEGEPVSGKIVYDVPADATGFTVEYAPTDSQEKELGVLASWK</sequence>
<feature type="domain" description="DUF4352" evidence="4">
    <location>
        <begin position="117"/>
        <end position="175"/>
    </location>
</feature>
<evidence type="ECO:0000313" key="7">
    <source>
        <dbReference type="Proteomes" id="UP000199398"/>
    </source>
</evidence>
<dbReference type="Pfam" id="PF11611">
    <property type="entry name" value="DUF4352"/>
    <property type="match status" value="1"/>
</dbReference>